<dbReference type="InterPro" id="IPR029016">
    <property type="entry name" value="GAF-like_dom_sf"/>
</dbReference>
<dbReference type="GO" id="GO:0003677">
    <property type="term" value="F:DNA binding"/>
    <property type="evidence" value="ECO:0007669"/>
    <property type="project" value="UniProtKB-KW"/>
</dbReference>
<dbReference type="EMBL" id="NEVT01000006">
    <property type="protein sequence ID" value="OZI75854.1"/>
    <property type="molecule type" value="Genomic_DNA"/>
</dbReference>
<dbReference type="GO" id="GO:0045892">
    <property type="term" value="P:negative regulation of DNA-templated transcription"/>
    <property type="evidence" value="ECO:0007669"/>
    <property type="project" value="TreeGrafter"/>
</dbReference>
<sequence>MTSKNSETARIDDPPPARQRRQRVQAAETGMAVLKGLARLGGRASLTALAAHVAESPAKVHRYLASLIEEGLVQQDAGSQQYYLGLQALLLGVAAMRQAEPVRLAEPALVRLRETLEVTCFIAVMGNKGPTIVRFEEPGLPVTVNVRVGSVLPLLWSATGRAFLATLDEAAVSAQARAELDAASADQRALLERADPIGALRREVRAAGCACVRDTNLKGISAVAAPIFDYTGRPRAVLTALGATGGFDASVDGRAAAAVRAEAHAVSAMLGHEAGQAPG</sequence>
<dbReference type="AlphaFoldDB" id="A0A261VP09"/>
<dbReference type="InterPro" id="IPR014757">
    <property type="entry name" value="Tscrpt_reg_IclR_C"/>
</dbReference>
<feature type="domain" description="HTH iclR-type" evidence="5">
    <location>
        <begin position="24"/>
        <end position="86"/>
    </location>
</feature>
<comment type="caution">
    <text evidence="7">The sequence shown here is derived from an EMBL/GenBank/DDBJ whole genome shotgun (WGS) entry which is preliminary data.</text>
</comment>
<keyword evidence="2" id="KW-0238">DNA-binding</keyword>
<evidence type="ECO:0000259" key="6">
    <source>
        <dbReference type="PROSITE" id="PS51078"/>
    </source>
</evidence>
<dbReference type="Pfam" id="PF01614">
    <property type="entry name" value="IclR_C"/>
    <property type="match status" value="1"/>
</dbReference>
<feature type="region of interest" description="Disordered" evidence="4">
    <location>
        <begin position="1"/>
        <end position="25"/>
    </location>
</feature>
<proteinExistence type="predicted"/>
<keyword evidence="8" id="KW-1185">Reference proteome</keyword>
<evidence type="ECO:0000256" key="1">
    <source>
        <dbReference type="ARBA" id="ARBA00023015"/>
    </source>
</evidence>
<dbReference type="PANTHER" id="PTHR30136:SF8">
    <property type="entry name" value="TRANSCRIPTIONAL REGULATORY PROTEIN"/>
    <property type="match status" value="1"/>
</dbReference>
<evidence type="ECO:0000256" key="4">
    <source>
        <dbReference type="SAM" id="MobiDB-lite"/>
    </source>
</evidence>
<dbReference type="PANTHER" id="PTHR30136">
    <property type="entry name" value="HELIX-TURN-HELIX TRANSCRIPTIONAL REGULATOR, ICLR FAMILY"/>
    <property type="match status" value="1"/>
</dbReference>
<dbReference type="PROSITE" id="PS51078">
    <property type="entry name" value="ICLR_ED"/>
    <property type="match status" value="1"/>
</dbReference>
<dbReference type="SUPFAM" id="SSF46785">
    <property type="entry name" value="Winged helix' DNA-binding domain"/>
    <property type="match status" value="1"/>
</dbReference>
<gene>
    <name evidence="7" type="ORF">CAL24_11660</name>
</gene>
<dbReference type="GO" id="GO:0003700">
    <property type="term" value="F:DNA-binding transcription factor activity"/>
    <property type="evidence" value="ECO:0007669"/>
    <property type="project" value="TreeGrafter"/>
</dbReference>
<evidence type="ECO:0000256" key="3">
    <source>
        <dbReference type="ARBA" id="ARBA00023163"/>
    </source>
</evidence>
<keyword evidence="1" id="KW-0805">Transcription regulation</keyword>
<dbReference type="RefSeq" id="WP_051439561.1">
    <property type="nucleotide sequence ID" value="NZ_NEVT01000006.1"/>
</dbReference>
<dbReference type="InterPro" id="IPR036388">
    <property type="entry name" value="WH-like_DNA-bd_sf"/>
</dbReference>
<evidence type="ECO:0000313" key="7">
    <source>
        <dbReference type="EMBL" id="OZI75854.1"/>
    </source>
</evidence>
<evidence type="ECO:0000256" key="2">
    <source>
        <dbReference type="ARBA" id="ARBA00023125"/>
    </source>
</evidence>
<dbReference type="Gene3D" id="3.30.450.40">
    <property type="match status" value="1"/>
</dbReference>
<dbReference type="Pfam" id="PF09339">
    <property type="entry name" value="HTH_IclR"/>
    <property type="match status" value="1"/>
</dbReference>
<evidence type="ECO:0000313" key="8">
    <source>
        <dbReference type="Proteomes" id="UP000215633"/>
    </source>
</evidence>
<accession>A0A261VP09</accession>
<dbReference type="SMART" id="SM00346">
    <property type="entry name" value="HTH_ICLR"/>
    <property type="match status" value="1"/>
</dbReference>
<dbReference type="InterPro" id="IPR050707">
    <property type="entry name" value="HTH_MetabolicPath_Reg"/>
</dbReference>
<name>A0A261VP09_9BORD</name>
<reference evidence="8" key="1">
    <citation type="submission" date="2017-05" db="EMBL/GenBank/DDBJ databases">
        <title>Complete and WGS of Bordetella genogroups.</title>
        <authorList>
            <person name="Spilker T."/>
            <person name="Lipuma J."/>
        </authorList>
    </citation>
    <scope>NUCLEOTIDE SEQUENCE [LARGE SCALE GENOMIC DNA]</scope>
    <source>
        <strain evidence="8">AU8256</strain>
    </source>
</reference>
<dbReference type="Proteomes" id="UP000215633">
    <property type="component" value="Unassembled WGS sequence"/>
</dbReference>
<protein>
    <submittedName>
        <fullName evidence="7">IclR family transcriptional regulator</fullName>
    </submittedName>
</protein>
<dbReference type="Gene3D" id="1.10.10.10">
    <property type="entry name" value="Winged helix-like DNA-binding domain superfamily/Winged helix DNA-binding domain"/>
    <property type="match status" value="1"/>
</dbReference>
<dbReference type="InterPro" id="IPR005471">
    <property type="entry name" value="Tscrpt_reg_IclR_N"/>
</dbReference>
<dbReference type="SUPFAM" id="SSF55781">
    <property type="entry name" value="GAF domain-like"/>
    <property type="match status" value="1"/>
</dbReference>
<dbReference type="InterPro" id="IPR036390">
    <property type="entry name" value="WH_DNA-bd_sf"/>
</dbReference>
<evidence type="ECO:0000259" key="5">
    <source>
        <dbReference type="PROSITE" id="PS51077"/>
    </source>
</evidence>
<organism evidence="7 8">
    <name type="scientific">Bordetella genomosp. 2</name>
    <dbReference type="NCBI Taxonomy" id="1983456"/>
    <lineage>
        <taxon>Bacteria</taxon>
        <taxon>Pseudomonadati</taxon>
        <taxon>Pseudomonadota</taxon>
        <taxon>Betaproteobacteria</taxon>
        <taxon>Burkholderiales</taxon>
        <taxon>Alcaligenaceae</taxon>
        <taxon>Bordetella</taxon>
    </lineage>
</organism>
<feature type="domain" description="IclR-ED" evidence="6">
    <location>
        <begin position="87"/>
        <end position="272"/>
    </location>
</feature>
<keyword evidence="3" id="KW-0804">Transcription</keyword>
<dbReference type="PROSITE" id="PS51077">
    <property type="entry name" value="HTH_ICLR"/>
    <property type="match status" value="1"/>
</dbReference>